<dbReference type="SUPFAM" id="SSF53756">
    <property type="entry name" value="UDP-Glycosyltransferase/glycogen phosphorylase"/>
    <property type="match status" value="1"/>
</dbReference>
<dbReference type="Pfam" id="PF13692">
    <property type="entry name" value="Glyco_trans_1_4"/>
    <property type="match status" value="1"/>
</dbReference>
<name>A0A1J0ELE5_9PSED</name>
<dbReference type="GeneID" id="46909363"/>
<evidence type="ECO:0000313" key="1">
    <source>
        <dbReference type="EMBL" id="APC16783.1"/>
    </source>
</evidence>
<proteinExistence type="predicted"/>
<protein>
    <submittedName>
        <fullName evidence="1">Glycosyltransferase</fullName>
    </submittedName>
</protein>
<dbReference type="EMBL" id="CP017886">
    <property type="protein sequence ID" value="APC16783.1"/>
    <property type="molecule type" value="Genomic_DNA"/>
</dbReference>
<evidence type="ECO:0000313" key="2">
    <source>
        <dbReference type="Proteomes" id="UP000182567"/>
    </source>
</evidence>
<dbReference type="GO" id="GO:0016740">
    <property type="term" value="F:transferase activity"/>
    <property type="evidence" value="ECO:0007669"/>
    <property type="project" value="UniProtKB-KW"/>
</dbReference>
<accession>A0A1J0ELE5</accession>
<keyword evidence="1" id="KW-0808">Transferase</keyword>
<dbReference type="PANTHER" id="PTHR46656:SF3">
    <property type="entry name" value="PUTATIVE-RELATED"/>
    <property type="match status" value="1"/>
</dbReference>
<reference evidence="2" key="1">
    <citation type="submission" date="2016-10" db="EMBL/GenBank/DDBJ databases">
        <title>Pseudomonas frederiksbergensis ERGS4:02 complete genome.</title>
        <authorList>
            <person name="Kumar R."/>
            <person name="Acharya V."/>
            <person name="Singh D."/>
        </authorList>
    </citation>
    <scope>NUCLEOTIDE SEQUENCE [LARGE SCALE GENOMIC DNA]</scope>
    <source>
        <strain evidence="2">ERGS4:02</strain>
    </source>
</reference>
<organism evidence="1 2">
    <name type="scientific">Pseudomonas frederiksbergensis</name>
    <dbReference type="NCBI Taxonomy" id="104087"/>
    <lineage>
        <taxon>Bacteria</taxon>
        <taxon>Pseudomonadati</taxon>
        <taxon>Pseudomonadota</taxon>
        <taxon>Gammaproteobacteria</taxon>
        <taxon>Pseudomonadales</taxon>
        <taxon>Pseudomonadaceae</taxon>
        <taxon>Pseudomonas</taxon>
    </lineage>
</organism>
<dbReference type="AlphaFoldDB" id="A0A1J0ELE5"/>
<dbReference type="Proteomes" id="UP000182567">
    <property type="component" value="Chromosome"/>
</dbReference>
<dbReference type="OrthoDB" id="5936320at2"/>
<dbReference type="PANTHER" id="PTHR46656">
    <property type="entry name" value="PUTATIVE-RELATED"/>
    <property type="match status" value="1"/>
</dbReference>
<sequence length="434" mass="49143">MLIIIHSETNKSNIVQNLGRPEYSYYFVLKEFRPVLERLGQVIEVSNPDELVDRLYFDCQSRGEDCVFLSFSPPHRTPMHYACPTIPVFAWEFSTIPTESWHGEPRHDWRLVLGASGAAITHSSFTVNAVRDVMGPDYPISAIPAPVWDRFAGRGRGLSKKPQAEQVKLNLRGLLIDSRELDLRPYGPEALREGEAVAFDGPVRDCELVLDGVIYTSVFNPYDGRKNWQDMLSAFCTTFRNTPDATLVLKLTHHDIADALNDMLHHLYKNQSYSCRIVLIHGFLADADYERLVEATCYVVNSSFGEGQCLPLMEFMSCGKPAVAPCNTAMADYIDRDNTFIVDSTDELTAWPHDPRAAYRTLRYITHWDSLCAAYQASYEVAKADDERYARMSAHAVNSLEKFCSQASTEQRLETFFAQLLQRTKALVPETAQV</sequence>
<dbReference type="RefSeq" id="WP_071552677.1">
    <property type="nucleotide sequence ID" value="NZ_CP017886.1"/>
</dbReference>
<dbReference type="Gene3D" id="3.40.50.2000">
    <property type="entry name" value="Glycogen Phosphorylase B"/>
    <property type="match status" value="1"/>
</dbReference>
<gene>
    <name evidence="1" type="ORF">BLL42_13970</name>
</gene>